<keyword evidence="10" id="KW-0175">Coiled coil</keyword>
<feature type="coiled-coil region" evidence="10">
    <location>
        <begin position="300"/>
        <end position="372"/>
    </location>
</feature>
<gene>
    <name evidence="12" type="primary">recN</name>
    <name evidence="12" type="ORF">MOMUL_22000</name>
</gene>
<keyword evidence="4" id="KW-0547">Nucleotide-binding</keyword>
<dbReference type="FunFam" id="3.40.50.300:FF:000356">
    <property type="entry name" value="DNA repair protein RecN"/>
    <property type="match status" value="1"/>
</dbReference>
<evidence type="ECO:0000256" key="1">
    <source>
        <dbReference type="ARBA" id="ARBA00003618"/>
    </source>
</evidence>
<dbReference type="EMBL" id="LTBC01000009">
    <property type="protein sequence ID" value="KYH31644.1"/>
    <property type="molecule type" value="Genomic_DNA"/>
</dbReference>
<dbReference type="GO" id="GO:0009432">
    <property type="term" value="P:SOS response"/>
    <property type="evidence" value="ECO:0007669"/>
    <property type="project" value="TreeGrafter"/>
</dbReference>
<dbReference type="GO" id="GO:0006310">
    <property type="term" value="P:DNA recombination"/>
    <property type="evidence" value="ECO:0007669"/>
    <property type="project" value="InterPro"/>
</dbReference>
<evidence type="ECO:0000313" key="12">
    <source>
        <dbReference type="EMBL" id="KYH31644.1"/>
    </source>
</evidence>
<evidence type="ECO:0000256" key="2">
    <source>
        <dbReference type="ARBA" id="ARBA00009441"/>
    </source>
</evidence>
<dbReference type="PATRIC" id="fig|1122241.3.peg.2343"/>
<dbReference type="PANTHER" id="PTHR11059">
    <property type="entry name" value="DNA REPAIR PROTEIN RECN"/>
    <property type="match status" value="1"/>
</dbReference>
<evidence type="ECO:0000256" key="4">
    <source>
        <dbReference type="ARBA" id="ARBA00022741"/>
    </source>
</evidence>
<dbReference type="SUPFAM" id="SSF52540">
    <property type="entry name" value="P-loop containing nucleoside triphosphate hydrolases"/>
    <property type="match status" value="1"/>
</dbReference>
<reference evidence="12 13" key="1">
    <citation type="submission" date="2016-02" db="EMBL/GenBank/DDBJ databases">
        <title>Genome sequence of Moorella mulderi DSM 14980.</title>
        <authorList>
            <person name="Poehlein A."/>
            <person name="Daniel R."/>
        </authorList>
    </citation>
    <scope>NUCLEOTIDE SEQUENCE [LARGE SCALE GENOMIC DNA]</scope>
    <source>
        <strain evidence="12 13">DSM 14980</strain>
    </source>
</reference>
<evidence type="ECO:0000256" key="8">
    <source>
        <dbReference type="ARBA" id="ARBA00033408"/>
    </source>
</evidence>
<dbReference type="FunFam" id="3.40.50.300:FF:000319">
    <property type="entry name" value="DNA repair protein RecN"/>
    <property type="match status" value="1"/>
</dbReference>
<evidence type="ECO:0000256" key="3">
    <source>
        <dbReference type="ARBA" id="ARBA00021315"/>
    </source>
</evidence>
<dbReference type="InterPro" id="IPR027417">
    <property type="entry name" value="P-loop_NTPase"/>
</dbReference>
<dbReference type="PANTHER" id="PTHR11059:SF0">
    <property type="entry name" value="DNA REPAIR PROTEIN RECN"/>
    <property type="match status" value="1"/>
</dbReference>
<dbReference type="GO" id="GO:0005524">
    <property type="term" value="F:ATP binding"/>
    <property type="evidence" value="ECO:0007669"/>
    <property type="project" value="UniProtKB-KW"/>
</dbReference>
<name>A0A151AVE9_9FIRM</name>
<dbReference type="PIRSF" id="PIRSF003128">
    <property type="entry name" value="RecN"/>
    <property type="match status" value="1"/>
</dbReference>
<dbReference type="InterPro" id="IPR003395">
    <property type="entry name" value="RecF/RecN/SMC_N"/>
</dbReference>
<protein>
    <recommendedName>
        <fullName evidence="3 9">DNA repair protein RecN</fullName>
    </recommendedName>
    <alternativeName>
        <fullName evidence="8 9">Recombination protein N</fullName>
    </alternativeName>
</protein>
<keyword evidence="7 9" id="KW-0234">DNA repair</keyword>
<keyword evidence="13" id="KW-1185">Reference proteome</keyword>
<dbReference type="Pfam" id="PF02463">
    <property type="entry name" value="SMC_N"/>
    <property type="match status" value="1"/>
</dbReference>
<evidence type="ECO:0000313" key="13">
    <source>
        <dbReference type="Proteomes" id="UP000075670"/>
    </source>
</evidence>
<evidence type="ECO:0000259" key="11">
    <source>
        <dbReference type="Pfam" id="PF02463"/>
    </source>
</evidence>
<dbReference type="AlphaFoldDB" id="A0A151AVE9"/>
<keyword evidence="6" id="KW-0067">ATP-binding</keyword>
<dbReference type="InterPro" id="IPR004604">
    <property type="entry name" value="DNA_recomb/repair_RecN"/>
</dbReference>
<evidence type="ECO:0000256" key="7">
    <source>
        <dbReference type="ARBA" id="ARBA00023204"/>
    </source>
</evidence>
<dbReference type="Gene3D" id="3.40.50.300">
    <property type="entry name" value="P-loop containing nucleotide triphosphate hydrolases"/>
    <property type="match status" value="2"/>
</dbReference>
<dbReference type="NCBIfam" id="TIGR00634">
    <property type="entry name" value="recN"/>
    <property type="match status" value="1"/>
</dbReference>
<evidence type="ECO:0000256" key="9">
    <source>
        <dbReference type="PIRNR" id="PIRNR003128"/>
    </source>
</evidence>
<accession>A0A151AVE9</accession>
<dbReference type="GO" id="GO:0006281">
    <property type="term" value="P:DNA repair"/>
    <property type="evidence" value="ECO:0007669"/>
    <property type="project" value="UniProtKB-KW"/>
</dbReference>
<proteinExistence type="inferred from homology"/>
<organism evidence="12 13">
    <name type="scientific">Moorella mulderi DSM 14980</name>
    <dbReference type="NCBI Taxonomy" id="1122241"/>
    <lineage>
        <taxon>Bacteria</taxon>
        <taxon>Bacillati</taxon>
        <taxon>Bacillota</taxon>
        <taxon>Clostridia</taxon>
        <taxon>Neomoorellales</taxon>
        <taxon>Neomoorellaceae</taxon>
        <taxon>Neomoorella</taxon>
    </lineage>
</organism>
<dbReference type="RefSeq" id="WP_062284839.1">
    <property type="nucleotide sequence ID" value="NZ_LTBC01000009.1"/>
</dbReference>
<comment type="function">
    <text evidence="1 9">May be involved in recombinational repair of damaged DNA.</text>
</comment>
<dbReference type="OrthoDB" id="9806954at2"/>
<keyword evidence="5 9" id="KW-0227">DNA damage</keyword>
<evidence type="ECO:0000256" key="10">
    <source>
        <dbReference type="SAM" id="Coils"/>
    </source>
</evidence>
<feature type="domain" description="RecF/RecN/SMC N-terminal" evidence="11">
    <location>
        <begin position="1"/>
        <end position="512"/>
    </location>
</feature>
<evidence type="ECO:0000256" key="5">
    <source>
        <dbReference type="ARBA" id="ARBA00022763"/>
    </source>
</evidence>
<sequence>MLQELQIENFALIESLQLDLEPGLTVLTGETGAGKSIIVDAVGLLVGARASAEYIRAGSERAVVRGLFQAANIPGLEEILAGFGMPVEADGSLLLSREISRSGRHSCRVNGRSLTLSMYQTIGQMLVDIHGQHAYQSILRPASQMDLLDGVAGLMELRAQVKELYIAWQNLLNDLAELGGEAAARERQRDLLTYQLKEIAAANLSPGEDAELLQEREILNNAARLAEGAAAIYAALFEEEGRAAYDRISQAAAELEAMAAIDAGLKPWQNLLEAAAAQVEEVARGIRRYGEKLEYDPQRLKQIEERLELIKNLKRKYGADIPAILRYQAEAAAALEGLEQRVARAAALEKEIAAAEARYREAALRLRRQRLEAAQKLAAEITSVLHDLAMPAARVTIACTEASRPGPAGMDTITFLFQPNPGEGSRPLAQIASGGEMARVMLACKSILAGVDAVPTLIFDEIDAGVGGAAARSVARTLAAIGQRHQVLCITHSAQLAGVAGQHYRVTKVVQGGRTFTRVEKLQGEARVEELARLLSGEASPIAREHALALLEQARAKK</sequence>
<dbReference type="GO" id="GO:0043590">
    <property type="term" value="C:bacterial nucleoid"/>
    <property type="evidence" value="ECO:0007669"/>
    <property type="project" value="TreeGrafter"/>
</dbReference>
<comment type="similarity">
    <text evidence="2 9">Belongs to the RecN family.</text>
</comment>
<dbReference type="Proteomes" id="UP000075670">
    <property type="component" value="Unassembled WGS sequence"/>
</dbReference>
<dbReference type="CDD" id="cd03241">
    <property type="entry name" value="ABC_RecN"/>
    <property type="match status" value="2"/>
</dbReference>
<evidence type="ECO:0000256" key="6">
    <source>
        <dbReference type="ARBA" id="ARBA00022840"/>
    </source>
</evidence>
<dbReference type="NCBIfam" id="NF008121">
    <property type="entry name" value="PRK10869.1"/>
    <property type="match status" value="1"/>
</dbReference>
<comment type="caution">
    <text evidence="12">The sequence shown here is derived from an EMBL/GenBank/DDBJ whole genome shotgun (WGS) entry which is preliminary data.</text>
</comment>